<sequence length="73" mass="7970">MQYKEKTTLMLADTSTVTEGREAAGKGEVEDPEAGADKNGEGDPGDNAALLNRLFREFIWPIKVSKACCIAYF</sequence>
<proteinExistence type="predicted"/>
<dbReference type="AlphaFoldDB" id="A0AAD4WJ88"/>
<keyword evidence="3" id="KW-1185">Reference proteome</keyword>
<comment type="caution">
    <text evidence="2">The sequence shown here is derived from an EMBL/GenBank/DDBJ whole genome shotgun (WGS) entry which is preliminary data.</text>
</comment>
<protein>
    <submittedName>
        <fullName evidence="2">Uncharacterized protein</fullName>
    </submittedName>
</protein>
<gene>
    <name evidence="2" type="ORF">L3X38_012387</name>
</gene>
<feature type="compositionally biased region" description="Basic and acidic residues" evidence="1">
    <location>
        <begin position="19"/>
        <end position="41"/>
    </location>
</feature>
<dbReference type="Proteomes" id="UP001054821">
    <property type="component" value="Chromosome 2"/>
</dbReference>
<organism evidence="2 3">
    <name type="scientific">Prunus dulcis</name>
    <name type="common">Almond</name>
    <name type="synonym">Amygdalus dulcis</name>
    <dbReference type="NCBI Taxonomy" id="3755"/>
    <lineage>
        <taxon>Eukaryota</taxon>
        <taxon>Viridiplantae</taxon>
        <taxon>Streptophyta</taxon>
        <taxon>Embryophyta</taxon>
        <taxon>Tracheophyta</taxon>
        <taxon>Spermatophyta</taxon>
        <taxon>Magnoliopsida</taxon>
        <taxon>eudicotyledons</taxon>
        <taxon>Gunneridae</taxon>
        <taxon>Pentapetalae</taxon>
        <taxon>rosids</taxon>
        <taxon>fabids</taxon>
        <taxon>Rosales</taxon>
        <taxon>Rosaceae</taxon>
        <taxon>Amygdaloideae</taxon>
        <taxon>Amygdaleae</taxon>
        <taxon>Prunus</taxon>
    </lineage>
</organism>
<evidence type="ECO:0000256" key="1">
    <source>
        <dbReference type="SAM" id="MobiDB-lite"/>
    </source>
</evidence>
<evidence type="ECO:0000313" key="3">
    <source>
        <dbReference type="Proteomes" id="UP001054821"/>
    </source>
</evidence>
<evidence type="ECO:0000313" key="2">
    <source>
        <dbReference type="EMBL" id="KAI5344510.1"/>
    </source>
</evidence>
<accession>A0AAD4WJ88</accession>
<reference evidence="2 3" key="1">
    <citation type="journal article" date="2022" name="G3 (Bethesda)">
        <title>Whole-genome sequence and methylome profiling of the almond [Prunus dulcis (Mill.) D.A. Webb] cultivar 'Nonpareil'.</title>
        <authorList>
            <person name="D'Amico-Willman K.M."/>
            <person name="Ouma W.Z."/>
            <person name="Meulia T."/>
            <person name="Sideli G.M."/>
            <person name="Gradziel T.M."/>
            <person name="Fresnedo-Ramirez J."/>
        </authorList>
    </citation>
    <scope>NUCLEOTIDE SEQUENCE [LARGE SCALE GENOMIC DNA]</scope>
    <source>
        <strain evidence="2">Clone GOH B32 T37-40</strain>
    </source>
</reference>
<name>A0AAD4WJ88_PRUDU</name>
<feature type="region of interest" description="Disordered" evidence="1">
    <location>
        <begin position="1"/>
        <end position="46"/>
    </location>
</feature>
<dbReference type="EMBL" id="JAJFAZ020000002">
    <property type="protein sequence ID" value="KAI5344510.1"/>
    <property type="molecule type" value="Genomic_DNA"/>
</dbReference>